<evidence type="ECO:0000256" key="3">
    <source>
        <dbReference type="ARBA" id="ARBA00023163"/>
    </source>
</evidence>
<name>A0A6J6A122_9ZZZZ</name>
<dbReference type="InterPro" id="IPR001647">
    <property type="entry name" value="HTH_TetR"/>
</dbReference>
<dbReference type="Pfam" id="PF00440">
    <property type="entry name" value="TetR_N"/>
    <property type="match status" value="1"/>
</dbReference>
<evidence type="ECO:0000256" key="1">
    <source>
        <dbReference type="ARBA" id="ARBA00023015"/>
    </source>
</evidence>
<dbReference type="InterPro" id="IPR050109">
    <property type="entry name" value="HTH-type_TetR-like_transc_reg"/>
</dbReference>
<dbReference type="PANTHER" id="PTHR30055">
    <property type="entry name" value="HTH-TYPE TRANSCRIPTIONAL REGULATOR RUTR"/>
    <property type="match status" value="1"/>
</dbReference>
<evidence type="ECO:0000313" key="6">
    <source>
        <dbReference type="EMBL" id="CAB4346720.1"/>
    </source>
</evidence>
<dbReference type="InterPro" id="IPR009057">
    <property type="entry name" value="Homeodomain-like_sf"/>
</dbReference>
<dbReference type="Gene3D" id="1.10.357.10">
    <property type="entry name" value="Tetracycline Repressor, domain 2"/>
    <property type="match status" value="1"/>
</dbReference>
<keyword evidence="3" id="KW-0804">Transcription</keyword>
<feature type="domain" description="HTH tetR-type" evidence="5">
    <location>
        <begin position="33"/>
        <end position="93"/>
    </location>
</feature>
<evidence type="ECO:0000256" key="2">
    <source>
        <dbReference type="ARBA" id="ARBA00023125"/>
    </source>
</evidence>
<dbReference type="GO" id="GO:0000976">
    <property type="term" value="F:transcription cis-regulatory region binding"/>
    <property type="evidence" value="ECO:0007669"/>
    <property type="project" value="TreeGrafter"/>
</dbReference>
<dbReference type="PROSITE" id="PS50977">
    <property type="entry name" value="HTH_TETR_2"/>
    <property type="match status" value="1"/>
</dbReference>
<protein>
    <submittedName>
        <fullName evidence="6">Unannotated protein</fullName>
    </submittedName>
</protein>
<dbReference type="SUPFAM" id="SSF46689">
    <property type="entry name" value="Homeodomain-like"/>
    <property type="match status" value="1"/>
</dbReference>
<evidence type="ECO:0000256" key="4">
    <source>
        <dbReference type="SAM" id="MobiDB-lite"/>
    </source>
</evidence>
<dbReference type="AlphaFoldDB" id="A0A6J6A122"/>
<feature type="compositionally biased region" description="Polar residues" evidence="4">
    <location>
        <begin position="1"/>
        <end position="10"/>
    </location>
</feature>
<proteinExistence type="predicted"/>
<gene>
    <name evidence="6" type="ORF">UFOPK3547_01449</name>
</gene>
<reference evidence="6" key="1">
    <citation type="submission" date="2020-05" db="EMBL/GenBank/DDBJ databases">
        <authorList>
            <person name="Chiriac C."/>
            <person name="Salcher M."/>
            <person name="Ghai R."/>
            <person name="Kavagutti S V."/>
        </authorList>
    </citation>
    <scope>NUCLEOTIDE SEQUENCE</scope>
</reference>
<sequence>MDQASKSSSITRDRDMSQLPRGRHSLTRAEVLGSQRGRMLRAVAVSVSEKGYKDTVVEDIVRGAGVSRKTFYEHFDDVHDCFQQGYSDFADVLIQEITDAFVAAEPTGLNQLRACFVAMFKFLSEEPELSRAYWLDAVAAGPECEATRQLIYSRFEQLFRMGWALLREREPDRPEPLEGSYVAANGVSAELQIQALLSSEPVDIEAAAEEALTFSVAVLVAEPLESD</sequence>
<evidence type="ECO:0000259" key="5">
    <source>
        <dbReference type="PROSITE" id="PS50977"/>
    </source>
</evidence>
<dbReference type="GO" id="GO:0003700">
    <property type="term" value="F:DNA-binding transcription factor activity"/>
    <property type="evidence" value="ECO:0007669"/>
    <property type="project" value="TreeGrafter"/>
</dbReference>
<dbReference type="PANTHER" id="PTHR30055:SF234">
    <property type="entry name" value="HTH-TYPE TRANSCRIPTIONAL REGULATOR BETI"/>
    <property type="match status" value="1"/>
</dbReference>
<feature type="region of interest" description="Disordered" evidence="4">
    <location>
        <begin position="1"/>
        <end position="27"/>
    </location>
</feature>
<organism evidence="6">
    <name type="scientific">freshwater metagenome</name>
    <dbReference type="NCBI Taxonomy" id="449393"/>
    <lineage>
        <taxon>unclassified sequences</taxon>
        <taxon>metagenomes</taxon>
        <taxon>ecological metagenomes</taxon>
    </lineage>
</organism>
<accession>A0A6J6A122</accession>
<dbReference type="EMBL" id="CAESAN010000146">
    <property type="protein sequence ID" value="CAB4346720.1"/>
    <property type="molecule type" value="Genomic_DNA"/>
</dbReference>
<keyword evidence="2" id="KW-0238">DNA-binding</keyword>
<keyword evidence="1" id="KW-0805">Transcription regulation</keyword>